<accession>A0AAD5QPL5</accession>
<protein>
    <recommendedName>
        <fullName evidence="1">E3 ubiquitin-protein ligase CBL</fullName>
        <ecNumber evidence="1">2.3.2.27</ecNumber>
    </recommendedName>
</protein>
<dbReference type="EC" id="2.3.2.27" evidence="1"/>
<keyword evidence="1" id="KW-0863">Zinc-finger</keyword>
<evidence type="ECO:0000256" key="2">
    <source>
        <dbReference type="SAM" id="Phobius"/>
    </source>
</evidence>
<keyword evidence="2" id="KW-0472">Membrane</keyword>
<reference evidence="4" key="1">
    <citation type="submission" date="2021-06" db="EMBL/GenBank/DDBJ databases">
        <title>Parelaphostrongylus tenuis whole genome reference sequence.</title>
        <authorList>
            <person name="Garwood T.J."/>
            <person name="Larsen P.A."/>
            <person name="Fountain-Jones N.M."/>
            <person name="Garbe J.R."/>
            <person name="Macchietto M.G."/>
            <person name="Kania S.A."/>
            <person name="Gerhold R.W."/>
            <person name="Richards J.E."/>
            <person name="Wolf T.M."/>
        </authorList>
    </citation>
    <scope>NUCLEOTIDE SEQUENCE</scope>
    <source>
        <strain evidence="4">MNPRO001-30</strain>
        <tissue evidence="4">Meninges</tissue>
    </source>
</reference>
<dbReference type="SUPFAM" id="SSF55550">
    <property type="entry name" value="SH2 domain"/>
    <property type="match status" value="1"/>
</dbReference>
<feature type="domain" description="Cbl-PTB" evidence="3">
    <location>
        <begin position="1"/>
        <end position="106"/>
    </location>
</feature>
<dbReference type="InterPro" id="IPR024159">
    <property type="entry name" value="Cbl_PTB"/>
</dbReference>
<keyword evidence="1" id="KW-0808">Transferase</keyword>
<proteinExistence type="predicted"/>
<comment type="pathway">
    <text evidence="1">Protein modification; protein ubiquitination.</text>
</comment>
<dbReference type="PROSITE" id="PS51506">
    <property type="entry name" value="CBL_PTB"/>
    <property type="match status" value="1"/>
</dbReference>
<dbReference type="InterPro" id="IPR014742">
    <property type="entry name" value="Adaptor_Cbl_SH2-like"/>
</dbReference>
<keyword evidence="1" id="KW-0862">Zinc</keyword>
<dbReference type="GO" id="GO:0045121">
    <property type="term" value="C:membrane raft"/>
    <property type="evidence" value="ECO:0007669"/>
    <property type="project" value="TreeGrafter"/>
</dbReference>
<keyword evidence="2" id="KW-1133">Transmembrane helix</keyword>
<evidence type="ECO:0000313" key="4">
    <source>
        <dbReference type="EMBL" id="KAJ1354221.1"/>
    </source>
</evidence>
<keyword evidence="5" id="KW-1185">Reference proteome</keyword>
<dbReference type="InterPro" id="IPR024162">
    <property type="entry name" value="Adaptor_Cbl"/>
</dbReference>
<dbReference type="GO" id="GO:0005509">
    <property type="term" value="F:calcium ion binding"/>
    <property type="evidence" value="ECO:0007669"/>
    <property type="project" value="UniProtKB-UniRule"/>
</dbReference>
<comment type="function">
    <text evidence="1">E3 ubiquitin-protein ligase which accepts ubiquitin from specific E2 ubiquitin-conjugating enzymes, and transfers it to substrates, generally promoting their degradation by the proteasome.</text>
</comment>
<dbReference type="AlphaFoldDB" id="A0AAD5QPL5"/>
<dbReference type="GO" id="GO:0008270">
    <property type="term" value="F:zinc ion binding"/>
    <property type="evidence" value="ECO:0007669"/>
    <property type="project" value="UniProtKB-KW"/>
</dbReference>
<evidence type="ECO:0000313" key="5">
    <source>
        <dbReference type="Proteomes" id="UP001196413"/>
    </source>
</evidence>
<dbReference type="PANTHER" id="PTHR23007">
    <property type="entry name" value="CBL"/>
    <property type="match status" value="1"/>
</dbReference>
<dbReference type="GO" id="GO:0007165">
    <property type="term" value="P:signal transduction"/>
    <property type="evidence" value="ECO:0007669"/>
    <property type="project" value="TreeGrafter"/>
</dbReference>
<evidence type="ECO:0000259" key="3">
    <source>
        <dbReference type="PROSITE" id="PS51506"/>
    </source>
</evidence>
<gene>
    <name evidence="4" type="ORF">KIN20_011097</name>
</gene>
<dbReference type="GO" id="GO:0030971">
    <property type="term" value="F:receptor tyrosine kinase binding"/>
    <property type="evidence" value="ECO:0007669"/>
    <property type="project" value="TreeGrafter"/>
</dbReference>
<keyword evidence="1" id="KW-0106">Calcium</keyword>
<dbReference type="EMBL" id="JAHQIW010001998">
    <property type="protein sequence ID" value="KAJ1354221.1"/>
    <property type="molecule type" value="Genomic_DNA"/>
</dbReference>
<dbReference type="GO" id="GO:0017124">
    <property type="term" value="F:SH3 domain binding"/>
    <property type="evidence" value="ECO:0007669"/>
    <property type="project" value="TreeGrafter"/>
</dbReference>
<evidence type="ECO:0000256" key="1">
    <source>
        <dbReference type="RuleBase" id="RU367001"/>
    </source>
</evidence>
<organism evidence="4 5">
    <name type="scientific">Parelaphostrongylus tenuis</name>
    <name type="common">Meningeal worm</name>
    <dbReference type="NCBI Taxonomy" id="148309"/>
    <lineage>
        <taxon>Eukaryota</taxon>
        <taxon>Metazoa</taxon>
        <taxon>Ecdysozoa</taxon>
        <taxon>Nematoda</taxon>
        <taxon>Chromadorea</taxon>
        <taxon>Rhabditida</taxon>
        <taxon>Rhabditina</taxon>
        <taxon>Rhabditomorpha</taxon>
        <taxon>Strongyloidea</taxon>
        <taxon>Metastrongylidae</taxon>
        <taxon>Parelaphostrongylus</taxon>
    </lineage>
</organism>
<dbReference type="InterPro" id="IPR036860">
    <property type="entry name" value="SH2_dom_sf"/>
</dbReference>
<dbReference type="Proteomes" id="UP001196413">
    <property type="component" value="Unassembled WGS sequence"/>
</dbReference>
<dbReference type="Gene3D" id="3.30.505.10">
    <property type="entry name" value="SH2 domain"/>
    <property type="match status" value="1"/>
</dbReference>
<comment type="domain">
    <text evidence="1">The N-terminus is composed of the phosphotyrosine binding (PTB) domain, a short linker region and the RING-type zinc finger. The PTB domain, which is also called TKB (tyrosine kinase binding) domain, is composed of three different subdomains: a four-helix bundle (4H), a calcium-binding EF hand and a divergent SH2 domain.</text>
</comment>
<keyword evidence="1" id="KW-0479">Metal-binding</keyword>
<dbReference type="PANTHER" id="PTHR23007:SF11">
    <property type="entry name" value="E3 UBIQUITIN-PROTEIN LIGASE CBL"/>
    <property type="match status" value="1"/>
</dbReference>
<dbReference type="Pfam" id="PF02762">
    <property type="entry name" value="Cbl_N3"/>
    <property type="match status" value="1"/>
</dbReference>
<feature type="transmembrane region" description="Helical" evidence="2">
    <location>
        <begin position="78"/>
        <end position="95"/>
    </location>
</feature>
<dbReference type="GO" id="GO:0023051">
    <property type="term" value="P:regulation of signaling"/>
    <property type="evidence" value="ECO:0007669"/>
    <property type="project" value="InterPro"/>
</dbReference>
<sequence>MEDLGALGPNYRPSNERSSRPGYVISITYDKNEKNLGKLLDKPGSYVSRPSCTGPEQRTTDHVTLDGEIFRTKPQNKFLIQIFMVCFVAALLSLFERVHQKVQFAMHCTLALSSVGTTRRWALLSVSQL</sequence>
<comment type="caution">
    <text evidence="4">The sequence shown here is derived from an EMBL/GenBank/DDBJ whole genome shotgun (WGS) entry which is preliminary data.</text>
</comment>
<keyword evidence="1" id="KW-0833">Ubl conjugation pathway</keyword>
<keyword evidence="2" id="KW-0812">Transmembrane</keyword>
<name>A0AAD5QPL5_PARTN</name>
<dbReference type="GO" id="GO:0061630">
    <property type="term" value="F:ubiquitin protein ligase activity"/>
    <property type="evidence" value="ECO:0007669"/>
    <property type="project" value="UniProtKB-EC"/>
</dbReference>
<dbReference type="GO" id="GO:0001784">
    <property type="term" value="F:phosphotyrosine residue binding"/>
    <property type="evidence" value="ECO:0007669"/>
    <property type="project" value="UniProtKB-UniRule"/>
</dbReference>
<dbReference type="GO" id="GO:0005886">
    <property type="term" value="C:plasma membrane"/>
    <property type="evidence" value="ECO:0007669"/>
    <property type="project" value="TreeGrafter"/>
</dbReference>
<comment type="catalytic activity">
    <reaction evidence="1">
        <text>S-ubiquitinyl-[E2 ubiquitin-conjugating enzyme]-L-cysteine + [acceptor protein]-L-lysine = [E2 ubiquitin-conjugating enzyme]-L-cysteine + N(6)-ubiquitinyl-[acceptor protein]-L-lysine.</text>
        <dbReference type="EC" id="2.3.2.27"/>
    </reaction>
</comment>